<dbReference type="AlphaFoldDB" id="A0A3N4HKG9"/>
<reference evidence="2 3" key="1">
    <citation type="journal article" date="2018" name="Nat. Ecol. Evol.">
        <title>Pezizomycetes genomes reveal the molecular basis of ectomycorrhizal truffle lifestyle.</title>
        <authorList>
            <person name="Murat C."/>
            <person name="Payen T."/>
            <person name="Noel B."/>
            <person name="Kuo A."/>
            <person name="Morin E."/>
            <person name="Chen J."/>
            <person name="Kohler A."/>
            <person name="Krizsan K."/>
            <person name="Balestrini R."/>
            <person name="Da Silva C."/>
            <person name="Montanini B."/>
            <person name="Hainaut M."/>
            <person name="Levati E."/>
            <person name="Barry K.W."/>
            <person name="Belfiori B."/>
            <person name="Cichocki N."/>
            <person name="Clum A."/>
            <person name="Dockter R.B."/>
            <person name="Fauchery L."/>
            <person name="Guy J."/>
            <person name="Iotti M."/>
            <person name="Le Tacon F."/>
            <person name="Lindquist E.A."/>
            <person name="Lipzen A."/>
            <person name="Malagnac F."/>
            <person name="Mello A."/>
            <person name="Molinier V."/>
            <person name="Miyauchi S."/>
            <person name="Poulain J."/>
            <person name="Riccioni C."/>
            <person name="Rubini A."/>
            <person name="Sitrit Y."/>
            <person name="Splivallo R."/>
            <person name="Traeger S."/>
            <person name="Wang M."/>
            <person name="Zifcakova L."/>
            <person name="Wipf D."/>
            <person name="Zambonelli A."/>
            <person name="Paolocci F."/>
            <person name="Nowrousian M."/>
            <person name="Ottonello S."/>
            <person name="Baldrian P."/>
            <person name="Spatafora J.W."/>
            <person name="Henrissat B."/>
            <person name="Nagy L.G."/>
            <person name="Aury J.M."/>
            <person name="Wincker P."/>
            <person name="Grigoriev I.V."/>
            <person name="Bonfante P."/>
            <person name="Martin F.M."/>
        </authorList>
    </citation>
    <scope>NUCLEOTIDE SEQUENCE [LARGE SCALE GENOMIC DNA]</scope>
    <source>
        <strain evidence="2 3">RN42</strain>
    </source>
</reference>
<evidence type="ECO:0000313" key="2">
    <source>
        <dbReference type="EMBL" id="RPA74362.1"/>
    </source>
</evidence>
<gene>
    <name evidence="2" type="ORF">BJ508DRAFT_230808</name>
</gene>
<dbReference type="PANTHER" id="PTHR10694:SF7">
    <property type="entry name" value="[HISTONE H3]-TRIMETHYL-L-LYSINE(9) DEMETHYLASE"/>
    <property type="match status" value="1"/>
</dbReference>
<name>A0A3N4HKG9_ASCIM</name>
<accession>A0A3N4HKG9</accession>
<organism evidence="2 3">
    <name type="scientific">Ascobolus immersus RN42</name>
    <dbReference type="NCBI Taxonomy" id="1160509"/>
    <lineage>
        <taxon>Eukaryota</taxon>
        <taxon>Fungi</taxon>
        <taxon>Dikarya</taxon>
        <taxon>Ascomycota</taxon>
        <taxon>Pezizomycotina</taxon>
        <taxon>Pezizomycetes</taxon>
        <taxon>Pezizales</taxon>
        <taxon>Ascobolaceae</taxon>
        <taxon>Ascobolus</taxon>
    </lineage>
</organism>
<evidence type="ECO:0000259" key="1">
    <source>
        <dbReference type="PROSITE" id="PS51184"/>
    </source>
</evidence>
<sequence>MKVEGIHSSYLYFARKFTAFGMHLEDYAAHSLNFLHVGAPKFWVVIHPSDFWLLEDLVHGLTRSTYSCSQFVRHESVYIPTPVLRAAGVRYTLVEQREGECVVTGRWEVNKGR</sequence>
<feature type="domain" description="JmjC" evidence="1">
    <location>
        <begin position="1"/>
        <end position="113"/>
    </location>
</feature>
<dbReference type="GO" id="GO:0000785">
    <property type="term" value="C:chromatin"/>
    <property type="evidence" value="ECO:0007669"/>
    <property type="project" value="TreeGrafter"/>
</dbReference>
<keyword evidence="3" id="KW-1185">Reference proteome</keyword>
<protein>
    <recommendedName>
        <fullName evidence="1">JmjC domain-containing protein</fullName>
    </recommendedName>
</protein>
<dbReference type="PROSITE" id="PS51184">
    <property type="entry name" value="JMJC"/>
    <property type="match status" value="1"/>
</dbReference>
<dbReference type="GO" id="GO:0010468">
    <property type="term" value="P:regulation of gene expression"/>
    <property type="evidence" value="ECO:0007669"/>
    <property type="project" value="TreeGrafter"/>
</dbReference>
<dbReference type="OrthoDB" id="1678912at2759"/>
<dbReference type="Gene3D" id="2.60.120.650">
    <property type="entry name" value="Cupin"/>
    <property type="match status" value="1"/>
</dbReference>
<dbReference type="GO" id="GO:0051864">
    <property type="term" value="F:histone H3K36 demethylase activity"/>
    <property type="evidence" value="ECO:0007669"/>
    <property type="project" value="TreeGrafter"/>
</dbReference>
<dbReference type="PANTHER" id="PTHR10694">
    <property type="entry name" value="LYSINE-SPECIFIC DEMETHYLASE"/>
    <property type="match status" value="1"/>
</dbReference>
<dbReference type="EMBL" id="ML119792">
    <property type="protein sequence ID" value="RPA74362.1"/>
    <property type="molecule type" value="Genomic_DNA"/>
</dbReference>
<feature type="non-terminal residue" evidence="2">
    <location>
        <position position="113"/>
    </location>
</feature>
<dbReference type="Pfam" id="PF02373">
    <property type="entry name" value="JmjC"/>
    <property type="match status" value="1"/>
</dbReference>
<dbReference type="GO" id="GO:0005634">
    <property type="term" value="C:nucleus"/>
    <property type="evidence" value="ECO:0007669"/>
    <property type="project" value="TreeGrafter"/>
</dbReference>
<dbReference type="STRING" id="1160509.A0A3N4HKG9"/>
<proteinExistence type="predicted"/>
<dbReference type="SUPFAM" id="SSF51197">
    <property type="entry name" value="Clavaminate synthase-like"/>
    <property type="match status" value="1"/>
</dbReference>
<dbReference type="InterPro" id="IPR003347">
    <property type="entry name" value="JmjC_dom"/>
</dbReference>
<dbReference type="Proteomes" id="UP000275078">
    <property type="component" value="Unassembled WGS sequence"/>
</dbReference>
<evidence type="ECO:0000313" key="3">
    <source>
        <dbReference type="Proteomes" id="UP000275078"/>
    </source>
</evidence>
<dbReference type="GO" id="GO:0032454">
    <property type="term" value="F:histone H3K9 demethylase activity"/>
    <property type="evidence" value="ECO:0007669"/>
    <property type="project" value="TreeGrafter"/>
</dbReference>